<evidence type="ECO:0000256" key="1">
    <source>
        <dbReference type="SAM" id="MobiDB-lite"/>
    </source>
</evidence>
<comment type="caution">
    <text evidence="2">The sequence shown here is derived from an EMBL/GenBank/DDBJ whole genome shotgun (WGS) entry which is preliminary data.</text>
</comment>
<accession>A0A9X4KMU7</accession>
<evidence type="ECO:0000313" key="2">
    <source>
        <dbReference type="EMBL" id="MDG0795192.1"/>
    </source>
</evidence>
<sequence length="51" mass="5533">MRGFQVDAAQIEHAVLDYGMLDREEEMGPGPSEPQKDGEEKRGDGDILASG</sequence>
<feature type="compositionally biased region" description="Basic and acidic residues" evidence="1">
    <location>
        <begin position="34"/>
        <end position="45"/>
    </location>
</feature>
<feature type="region of interest" description="Disordered" evidence="1">
    <location>
        <begin position="20"/>
        <end position="51"/>
    </location>
</feature>
<gene>
    <name evidence="2" type="ORF">OMP38_33480</name>
</gene>
<protein>
    <submittedName>
        <fullName evidence="2">Uncharacterized protein</fullName>
    </submittedName>
</protein>
<proteinExistence type="predicted"/>
<dbReference type="AlphaFoldDB" id="A0A9X4KMU7"/>
<keyword evidence="3" id="KW-1185">Reference proteome</keyword>
<dbReference type="Proteomes" id="UP001153387">
    <property type="component" value="Unassembled WGS sequence"/>
</dbReference>
<dbReference type="EMBL" id="JAPDHZ010000008">
    <property type="protein sequence ID" value="MDG0795192.1"/>
    <property type="molecule type" value="Genomic_DNA"/>
</dbReference>
<organism evidence="2 3">
    <name type="scientific">Cohnella ginsengisoli</name>
    <dbReference type="NCBI Taxonomy" id="425004"/>
    <lineage>
        <taxon>Bacteria</taxon>
        <taxon>Bacillati</taxon>
        <taxon>Bacillota</taxon>
        <taxon>Bacilli</taxon>
        <taxon>Bacillales</taxon>
        <taxon>Paenibacillaceae</taxon>
        <taxon>Cohnella</taxon>
    </lineage>
</organism>
<evidence type="ECO:0000313" key="3">
    <source>
        <dbReference type="Proteomes" id="UP001153387"/>
    </source>
</evidence>
<name>A0A9X4KMU7_9BACL</name>
<dbReference type="RefSeq" id="WP_277568886.1">
    <property type="nucleotide sequence ID" value="NZ_JAPDHZ010000008.1"/>
</dbReference>
<reference evidence="2 3" key="1">
    <citation type="submission" date="2022-10" db="EMBL/GenBank/DDBJ databases">
        <title>Comparative genomic analysis of Cohnella hashimotonis sp. nov., isolated from the International Space Station.</title>
        <authorList>
            <person name="Simpson A."/>
            <person name="Venkateswaran K."/>
        </authorList>
    </citation>
    <scope>NUCLEOTIDE SEQUENCE [LARGE SCALE GENOMIC DNA]</scope>
    <source>
        <strain evidence="2 3">DSM 18997</strain>
    </source>
</reference>